<accession>A0A8J2M8A2</accession>
<proteinExistence type="predicted"/>
<organism evidence="2 3">
    <name type="scientific">Cercopithifilaria johnstoni</name>
    <dbReference type="NCBI Taxonomy" id="2874296"/>
    <lineage>
        <taxon>Eukaryota</taxon>
        <taxon>Metazoa</taxon>
        <taxon>Ecdysozoa</taxon>
        <taxon>Nematoda</taxon>
        <taxon>Chromadorea</taxon>
        <taxon>Rhabditida</taxon>
        <taxon>Spirurina</taxon>
        <taxon>Spiruromorpha</taxon>
        <taxon>Filarioidea</taxon>
        <taxon>Onchocercidae</taxon>
        <taxon>Cercopithifilaria</taxon>
    </lineage>
</organism>
<feature type="domain" description="RYYR-CCHC" evidence="1">
    <location>
        <begin position="770"/>
        <end position="861"/>
    </location>
</feature>
<protein>
    <recommendedName>
        <fullName evidence="1">RYYR-CCHC domain-containing protein</fullName>
    </recommendedName>
</protein>
<name>A0A8J2M8A2_9BILA</name>
<dbReference type="AlphaFoldDB" id="A0A8J2M8A2"/>
<dbReference type="InterPro" id="IPR057001">
    <property type="entry name" value="RYYR-CCHC"/>
</dbReference>
<evidence type="ECO:0000313" key="2">
    <source>
        <dbReference type="EMBL" id="CAG9535992.1"/>
    </source>
</evidence>
<reference evidence="2" key="1">
    <citation type="submission" date="2021-09" db="EMBL/GenBank/DDBJ databases">
        <authorList>
            <consortium name="Pathogen Informatics"/>
        </authorList>
    </citation>
    <scope>NUCLEOTIDE SEQUENCE</scope>
</reference>
<dbReference type="EMBL" id="CAKAEH010001418">
    <property type="protein sequence ID" value="CAG9535992.1"/>
    <property type="molecule type" value="Genomic_DNA"/>
</dbReference>
<feature type="domain" description="RYYR-CCHC" evidence="1">
    <location>
        <begin position="59"/>
        <end position="136"/>
    </location>
</feature>
<comment type="caution">
    <text evidence="2">The sequence shown here is derived from an EMBL/GenBank/DDBJ whole genome shotgun (WGS) entry which is preliminary data.</text>
</comment>
<feature type="domain" description="RYYR-CCHC" evidence="1">
    <location>
        <begin position="243"/>
        <end position="319"/>
    </location>
</feature>
<feature type="domain" description="RYYR-CCHC" evidence="1">
    <location>
        <begin position="970"/>
        <end position="1053"/>
    </location>
</feature>
<evidence type="ECO:0000313" key="3">
    <source>
        <dbReference type="Proteomes" id="UP000746747"/>
    </source>
</evidence>
<gene>
    <name evidence="2" type="ORF">CJOHNSTONI_LOCUS5957</name>
</gene>
<dbReference type="Proteomes" id="UP000746747">
    <property type="component" value="Unassembled WGS sequence"/>
</dbReference>
<keyword evidence="3" id="KW-1185">Reference proteome</keyword>
<evidence type="ECO:0000259" key="1">
    <source>
        <dbReference type="Pfam" id="PF23674"/>
    </source>
</evidence>
<dbReference type="Pfam" id="PF23674">
    <property type="entry name" value="RYYR-CCHC"/>
    <property type="match status" value="4"/>
</dbReference>
<dbReference type="OrthoDB" id="5782981at2759"/>
<sequence>MIGKNRLSSSGKGVIFDGKNKIDVNVVEQERTRKEISADSSLKSFPNFSISSDFSIEKGKLRMSSIAIAEKDDPRKFRIYRPLNCEQSGSVIYYRCSKCESLEKKGGVRSKRYKPCVKTLHGKLVGNAHPEHHPGCHAVTKEIRELQEMDRACRSKIKASHLSLRASQKLEEYVEESSNINVQSNCNLRKRPKRLSIKFDARSHDINESELSEVDHLLRFICKACISDTAETTNHPRIYSAGTSLSNSTGYSSLIVPEPGGMFVRIYVGDSKLANQEVSCYHCPRCDDLYQKTDNESVRTVLKAENDLIVDYPTHHAECSPTSLESLRELGGDLKNFCIVANHKIISLKALLESEYNIFHELDESFITGESIEQNWDTAAMDEGILINSTAISRPQEQRCFCRRLYEENMELYQEMLRSVDEMRSLISEMKRISGANAEYYIEDDQILGGGDDSTLYIVDDGAAHALRFGAKSIAHVVTVIMPVFRGEQCHRLHCPFFYKNINSSLAEQPSEQFDDNEEMPSNIFLSEQGTSKQDDEVSINCNNTSSSPSVMPLSRKRNRRIWTLVSGDGHDFRCNACKRIIKCCSPTNITRHYANNHPEILKTEEVSVDMPKESTEPVLEGNSKDRMLTANEMPLSGGIRTNTTKIDWSSPSIRKILEKIASRELTEKMGTDMIAYKTGCQLSQSTVRKRVHCLLEERYGAYSLSQKNSAAVAQSLQVNDEKNETVTYVGMDSASGETKKFVKLEDKKNQEQLSDGTMNTSPVPPIPRQVRSLRLSRSSIVIPEKDDPSKVRIYRCSAYGRGKQGATCYYRCSKCDSLANNKLKNSGTSTNERTKRYFAHIKTKDGRIIGNAYPEHLPECKPVPKEVQQLQEIDRACRARIQAGNLTPEAARKLGALVAQKNRELKRHIQDDDTFPDKWKSLPKKYSRLCHQAERMRKQKNRQLLRMMNNEQGDGETEEDHSGIAHEAEIMSGRFKHPPLIIFEPDGQAARIYRINGKSDKLGIIYYRCSKCDVLCRRHRRMGNVEGMTRATVKVEEDEILENMYPAHHEECEVFTLDMVKNLAENLDRFYFAKDYESIIHDSAKTDLRFADGTLISKNQIPIVSHSAVEHVVEDDVVVDISNVANTEEVDDGTWETILNQDVLNVRAEDHEEHINATCQRYYEANIALRRDMMRCLEEMRTLRTEMRNMLEEGKLQYVEVDDDHYEEIIVDEND</sequence>